<dbReference type="Proteomes" id="UP000650467">
    <property type="component" value="Unassembled WGS sequence"/>
</dbReference>
<dbReference type="AlphaFoldDB" id="A0A835SZZ1"/>
<accession>A0A835SZZ1</accession>
<name>A0A835SZZ1_CHLIN</name>
<gene>
    <name evidence="1" type="ORF">HXX76_010750</name>
</gene>
<comment type="caution">
    <text evidence="1">The sequence shown here is derived from an EMBL/GenBank/DDBJ whole genome shotgun (WGS) entry which is preliminary data.</text>
</comment>
<reference evidence="1" key="1">
    <citation type="journal article" date="2020" name="bioRxiv">
        <title>Comparative genomics of Chlamydomonas.</title>
        <authorList>
            <person name="Craig R.J."/>
            <person name="Hasan A.R."/>
            <person name="Ness R.W."/>
            <person name="Keightley P.D."/>
        </authorList>
    </citation>
    <scope>NUCLEOTIDE SEQUENCE</scope>
    <source>
        <strain evidence="1">SAG 7.73</strain>
    </source>
</reference>
<sequence length="136" mass="15208">MQAPDFDPAMPLTVEAVEALIDKKNEPIIELLTKLSNGMHTLQQHDPRQAIASLRVALADMATRLGRHDIVLDRIEHEQRPLNEFERKFANVAIACYALLGTGDAGYGTFTEKLCMDEMKKRMDYVAAAMNAPPRV</sequence>
<dbReference type="EMBL" id="JAEHOC010000030">
    <property type="protein sequence ID" value="KAG2429515.1"/>
    <property type="molecule type" value="Genomic_DNA"/>
</dbReference>
<proteinExistence type="predicted"/>
<evidence type="ECO:0000313" key="2">
    <source>
        <dbReference type="Proteomes" id="UP000650467"/>
    </source>
</evidence>
<protein>
    <submittedName>
        <fullName evidence="1">Uncharacterized protein</fullName>
    </submittedName>
</protein>
<organism evidence="1 2">
    <name type="scientific">Chlamydomonas incerta</name>
    <dbReference type="NCBI Taxonomy" id="51695"/>
    <lineage>
        <taxon>Eukaryota</taxon>
        <taxon>Viridiplantae</taxon>
        <taxon>Chlorophyta</taxon>
        <taxon>core chlorophytes</taxon>
        <taxon>Chlorophyceae</taxon>
        <taxon>CS clade</taxon>
        <taxon>Chlamydomonadales</taxon>
        <taxon>Chlamydomonadaceae</taxon>
        <taxon>Chlamydomonas</taxon>
    </lineage>
</organism>
<evidence type="ECO:0000313" key="1">
    <source>
        <dbReference type="EMBL" id="KAG2429515.1"/>
    </source>
</evidence>
<keyword evidence="2" id="KW-1185">Reference proteome</keyword>